<keyword evidence="6" id="KW-0676">Redox-active center</keyword>
<organism evidence="8 9">
    <name type="scientific">Candidatus Colimorpha enterica</name>
    <dbReference type="NCBI Taxonomy" id="3083063"/>
    <lineage>
        <taxon>Bacteria</taxon>
        <taxon>Pseudomonadati</taxon>
        <taxon>Bacteroidota</taxon>
        <taxon>Bacteroidia</taxon>
        <taxon>Bacteroidales</taxon>
        <taxon>Candidatus Colimorpha</taxon>
    </lineage>
</organism>
<keyword evidence="4" id="KW-0560">Oxidoreductase</keyword>
<dbReference type="PROSITE" id="PS00573">
    <property type="entry name" value="PYRIDINE_REDOX_2"/>
    <property type="match status" value="1"/>
</dbReference>
<protein>
    <submittedName>
        <fullName evidence="8">FAD-dependent oxidoreductase</fullName>
    </submittedName>
</protein>
<reference evidence="8 9" key="1">
    <citation type="submission" date="2022-03" db="EMBL/GenBank/DDBJ databases">
        <title>Metagenome-assembled genomes from swine fecal metagenomes.</title>
        <authorList>
            <person name="Holman D.B."/>
            <person name="Kommadath A."/>
        </authorList>
    </citation>
    <scope>NUCLEOTIDE SEQUENCE [LARGE SCALE GENOMIC DNA]</scope>
    <source>
        <strain evidence="8">SUG147</strain>
    </source>
</reference>
<sequence>MFDIIIIGGGPAGLTAALYGRRQNKSVLVLEKNSFGGQTVFSPKIENYPGFVEMSGMEFSDKLVDQVLKQGADLRMETAVEITDLGKTKKVTTDCGEYESRAVIIATGAKHRLLGLEGEEELIGNGISFCAVCDGAFYAGKDVAVIGGGNSALQEAILLSESCHAVHIIQNLPTLTGEDKLAKILESKENVDFTYNTVVTKLLGDGELNGIIITNTETGEEDRVLLDGMFVAIGLVPDNDVANGVV</sequence>
<evidence type="ECO:0000256" key="6">
    <source>
        <dbReference type="ARBA" id="ARBA00023284"/>
    </source>
</evidence>
<name>A0AAE3K3T1_9BACT</name>
<dbReference type="PRINTS" id="PR00469">
    <property type="entry name" value="PNDRDTASEII"/>
</dbReference>
<evidence type="ECO:0000256" key="5">
    <source>
        <dbReference type="ARBA" id="ARBA00023157"/>
    </source>
</evidence>
<dbReference type="InterPro" id="IPR036188">
    <property type="entry name" value="FAD/NAD-bd_sf"/>
</dbReference>
<evidence type="ECO:0000313" key="8">
    <source>
        <dbReference type="EMBL" id="MCI5754728.1"/>
    </source>
</evidence>
<comment type="similarity">
    <text evidence="1">Belongs to the class-II pyridine nucleotide-disulfide oxidoreductase family.</text>
</comment>
<keyword evidence="2" id="KW-0285">Flavoprotein</keyword>
<keyword evidence="5" id="KW-1015">Disulfide bond</keyword>
<dbReference type="PRINTS" id="PR00368">
    <property type="entry name" value="FADPNR"/>
</dbReference>
<evidence type="ECO:0000313" key="9">
    <source>
        <dbReference type="Proteomes" id="UP001139365"/>
    </source>
</evidence>
<accession>A0AAE3K3T1</accession>
<evidence type="ECO:0000256" key="3">
    <source>
        <dbReference type="ARBA" id="ARBA00022827"/>
    </source>
</evidence>
<dbReference type="EMBL" id="JALEMU010000008">
    <property type="protein sequence ID" value="MCI5754728.1"/>
    <property type="molecule type" value="Genomic_DNA"/>
</dbReference>
<proteinExistence type="inferred from homology"/>
<comment type="caution">
    <text evidence="8">The sequence shown here is derived from an EMBL/GenBank/DDBJ whole genome shotgun (WGS) entry which is preliminary data.</text>
</comment>
<dbReference type="Pfam" id="PF07992">
    <property type="entry name" value="Pyr_redox_2"/>
    <property type="match status" value="1"/>
</dbReference>
<evidence type="ECO:0000259" key="7">
    <source>
        <dbReference type="Pfam" id="PF07992"/>
    </source>
</evidence>
<dbReference type="InterPro" id="IPR008255">
    <property type="entry name" value="Pyr_nucl-diS_OxRdtase_2_AS"/>
</dbReference>
<evidence type="ECO:0000256" key="1">
    <source>
        <dbReference type="ARBA" id="ARBA00009333"/>
    </source>
</evidence>
<feature type="non-terminal residue" evidence="8">
    <location>
        <position position="246"/>
    </location>
</feature>
<dbReference type="SUPFAM" id="SSF51905">
    <property type="entry name" value="FAD/NAD(P)-binding domain"/>
    <property type="match status" value="1"/>
</dbReference>
<evidence type="ECO:0000256" key="4">
    <source>
        <dbReference type="ARBA" id="ARBA00023002"/>
    </source>
</evidence>
<gene>
    <name evidence="8" type="ORF">MR241_00345</name>
</gene>
<feature type="domain" description="FAD/NAD(P)-binding" evidence="7">
    <location>
        <begin position="2"/>
        <end position="242"/>
    </location>
</feature>
<evidence type="ECO:0000256" key="2">
    <source>
        <dbReference type="ARBA" id="ARBA00022630"/>
    </source>
</evidence>
<dbReference type="PANTHER" id="PTHR48105">
    <property type="entry name" value="THIOREDOXIN REDUCTASE 1-RELATED-RELATED"/>
    <property type="match status" value="1"/>
</dbReference>
<dbReference type="AlphaFoldDB" id="A0AAE3K3T1"/>
<dbReference type="Gene3D" id="3.50.50.60">
    <property type="entry name" value="FAD/NAD(P)-binding domain"/>
    <property type="match status" value="2"/>
</dbReference>
<dbReference type="Proteomes" id="UP001139365">
    <property type="component" value="Unassembled WGS sequence"/>
</dbReference>
<keyword evidence="3" id="KW-0274">FAD</keyword>
<dbReference type="InterPro" id="IPR023753">
    <property type="entry name" value="FAD/NAD-binding_dom"/>
</dbReference>
<dbReference type="GO" id="GO:0016668">
    <property type="term" value="F:oxidoreductase activity, acting on a sulfur group of donors, NAD(P) as acceptor"/>
    <property type="evidence" value="ECO:0007669"/>
    <property type="project" value="UniProtKB-ARBA"/>
</dbReference>
<dbReference type="InterPro" id="IPR050097">
    <property type="entry name" value="Ferredoxin-NADP_redctase_2"/>
</dbReference>